<dbReference type="OrthoDB" id="8949486at2759"/>
<evidence type="ECO:0000259" key="4">
    <source>
        <dbReference type="Pfam" id="PF08614"/>
    </source>
</evidence>
<dbReference type="GO" id="GO:0000421">
    <property type="term" value="C:autophagosome membrane"/>
    <property type="evidence" value="ECO:0007669"/>
    <property type="project" value="TreeGrafter"/>
</dbReference>
<dbReference type="PANTHER" id="PTHR19878:SF8">
    <property type="entry name" value="AUTOPHAGY-RELATED 16, ISOFORM F"/>
    <property type="match status" value="1"/>
</dbReference>
<name>A0A284RB05_ARMOS</name>
<dbReference type="OMA" id="VQACSQM"/>
<dbReference type="STRING" id="47428.A0A284RB05"/>
<dbReference type="InterPro" id="IPR013923">
    <property type="entry name" value="Autophagy-rel_prot_16_dom"/>
</dbReference>
<feature type="region of interest" description="Disordered" evidence="3">
    <location>
        <begin position="228"/>
        <end position="282"/>
    </location>
</feature>
<dbReference type="Gene3D" id="1.20.5.170">
    <property type="match status" value="1"/>
</dbReference>
<feature type="compositionally biased region" description="Polar residues" evidence="3">
    <location>
        <begin position="240"/>
        <end position="253"/>
    </location>
</feature>
<dbReference type="Proteomes" id="UP000219338">
    <property type="component" value="Unassembled WGS sequence"/>
</dbReference>
<dbReference type="GO" id="GO:0000045">
    <property type="term" value="P:autophagosome assembly"/>
    <property type="evidence" value="ECO:0007669"/>
    <property type="project" value="InterPro"/>
</dbReference>
<dbReference type="AlphaFoldDB" id="A0A284RB05"/>
<dbReference type="EMBL" id="FUEG01000006">
    <property type="protein sequence ID" value="SJL05948.1"/>
    <property type="molecule type" value="Genomic_DNA"/>
</dbReference>
<keyword evidence="2" id="KW-0175">Coiled coil</keyword>
<feature type="domain" description="Autophagy-related protein 16" evidence="4">
    <location>
        <begin position="11"/>
        <end position="205"/>
    </location>
</feature>
<keyword evidence="6" id="KW-1185">Reference proteome</keyword>
<evidence type="ECO:0000313" key="5">
    <source>
        <dbReference type="EMBL" id="SJL05948.1"/>
    </source>
</evidence>
<protein>
    <recommendedName>
        <fullName evidence="4">Autophagy-related protein 16 domain-containing protein</fullName>
    </recommendedName>
</protein>
<dbReference type="GO" id="GO:0034045">
    <property type="term" value="C:phagophore assembly site membrane"/>
    <property type="evidence" value="ECO:0007669"/>
    <property type="project" value="TreeGrafter"/>
</dbReference>
<dbReference type="Pfam" id="PF08614">
    <property type="entry name" value="ATG16"/>
    <property type="match status" value="1"/>
</dbReference>
<feature type="coiled-coil region" evidence="2">
    <location>
        <begin position="130"/>
        <end position="214"/>
    </location>
</feature>
<evidence type="ECO:0000256" key="3">
    <source>
        <dbReference type="SAM" id="MobiDB-lite"/>
    </source>
</evidence>
<proteinExistence type="inferred from homology"/>
<gene>
    <name evidence="5" type="ORF">ARMOST_09284</name>
</gene>
<sequence length="282" mass="31836">MAEPAWQEILRARLQERNAKESAFSSVIEQYRRLAQQTKFLKERNIQFLRAAQSVRGNNPSSSTVFVPGTSEENPVMSAYTASLESQISSLRDEIAGAYKSQTQNTQRLLSMTETLREKEEASRIGDENLRKTRDELAVLRRKVDQHNELMAEKDRTVQILHDEISTLQLELGQIEERNQTLIKDNAKLLQRWLDAKQAEANKMNEANEFYENMRSRQQNVTTWRDETLGASAPAAVSNGADSSSQPSESGNGDLNEETEETEMKDGILSPTEKGMDPSPNG</sequence>
<dbReference type="InterPro" id="IPR045160">
    <property type="entry name" value="ATG16"/>
</dbReference>
<dbReference type="GO" id="GO:0034274">
    <property type="term" value="C:Atg12-Atg5-Atg16 complex"/>
    <property type="evidence" value="ECO:0007669"/>
    <property type="project" value="TreeGrafter"/>
</dbReference>
<comment type="similarity">
    <text evidence="1">Belongs to the ATG16 family.</text>
</comment>
<dbReference type="CDD" id="cd22887">
    <property type="entry name" value="Atg16_CCD"/>
    <property type="match status" value="1"/>
</dbReference>
<evidence type="ECO:0000313" key="6">
    <source>
        <dbReference type="Proteomes" id="UP000219338"/>
    </source>
</evidence>
<evidence type="ECO:0000256" key="1">
    <source>
        <dbReference type="ARBA" id="ARBA00005331"/>
    </source>
</evidence>
<dbReference type="PANTHER" id="PTHR19878">
    <property type="entry name" value="AUTOPHAGY PROTEIN 16-LIKE"/>
    <property type="match status" value="1"/>
</dbReference>
<dbReference type="GO" id="GO:0043495">
    <property type="term" value="F:protein-membrane adaptor activity"/>
    <property type="evidence" value="ECO:0007669"/>
    <property type="project" value="TreeGrafter"/>
</dbReference>
<reference evidence="6" key="1">
    <citation type="journal article" date="2017" name="Nat. Ecol. Evol.">
        <title>Genome expansion and lineage-specific genetic innovations in the forest pathogenic fungi Armillaria.</title>
        <authorList>
            <person name="Sipos G."/>
            <person name="Prasanna A.N."/>
            <person name="Walter M.C."/>
            <person name="O'Connor E."/>
            <person name="Balint B."/>
            <person name="Krizsan K."/>
            <person name="Kiss B."/>
            <person name="Hess J."/>
            <person name="Varga T."/>
            <person name="Slot J."/>
            <person name="Riley R."/>
            <person name="Boka B."/>
            <person name="Rigling D."/>
            <person name="Barry K."/>
            <person name="Lee J."/>
            <person name="Mihaltcheva S."/>
            <person name="LaButti K."/>
            <person name="Lipzen A."/>
            <person name="Waldron R."/>
            <person name="Moloney N.M."/>
            <person name="Sperisen C."/>
            <person name="Kredics L."/>
            <person name="Vagvoelgyi C."/>
            <person name="Patrignani A."/>
            <person name="Fitzpatrick D."/>
            <person name="Nagy I."/>
            <person name="Doyle S."/>
            <person name="Anderson J.B."/>
            <person name="Grigoriev I.V."/>
            <person name="Gueldener U."/>
            <person name="Muensterkoetter M."/>
            <person name="Nagy L.G."/>
        </authorList>
    </citation>
    <scope>NUCLEOTIDE SEQUENCE [LARGE SCALE GENOMIC DNA]</scope>
    <source>
        <strain evidence="6">C18/9</strain>
    </source>
</reference>
<evidence type="ECO:0000256" key="2">
    <source>
        <dbReference type="SAM" id="Coils"/>
    </source>
</evidence>
<organism evidence="5 6">
    <name type="scientific">Armillaria ostoyae</name>
    <name type="common">Armillaria root rot fungus</name>
    <dbReference type="NCBI Taxonomy" id="47428"/>
    <lineage>
        <taxon>Eukaryota</taxon>
        <taxon>Fungi</taxon>
        <taxon>Dikarya</taxon>
        <taxon>Basidiomycota</taxon>
        <taxon>Agaricomycotina</taxon>
        <taxon>Agaricomycetes</taxon>
        <taxon>Agaricomycetidae</taxon>
        <taxon>Agaricales</taxon>
        <taxon>Marasmiineae</taxon>
        <taxon>Physalacriaceae</taxon>
        <taxon>Armillaria</taxon>
    </lineage>
</organism>
<accession>A0A284RB05</accession>